<evidence type="ECO:0000313" key="4">
    <source>
        <dbReference type="Proteomes" id="UP000001918"/>
    </source>
</evidence>
<evidence type="ECO:0000256" key="2">
    <source>
        <dbReference type="SAM" id="Phobius"/>
    </source>
</evidence>
<dbReference type="EMBL" id="CP001738">
    <property type="protein sequence ID" value="ACY99603.1"/>
    <property type="molecule type" value="Genomic_DNA"/>
</dbReference>
<dbReference type="PANTHER" id="PTHR30632">
    <property type="entry name" value="MOLYBDATE-BINDING PERIPLASMIC PROTEIN"/>
    <property type="match status" value="1"/>
</dbReference>
<organism evidence="3 4">
    <name type="scientific">Thermomonospora curvata (strain ATCC 19995 / DSM 43183 / JCM 3096 / KCTC 9072 / NBRC 15933 / NCIMB 10081 / Henssen B9)</name>
    <dbReference type="NCBI Taxonomy" id="471852"/>
    <lineage>
        <taxon>Bacteria</taxon>
        <taxon>Bacillati</taxon>
        <taxon>Actinomycetota</taxon>
        <taxon>Actinomycetes</taxon>
        <taxon>Streptosporangiales</taxon>
        <taxon>Thermomonosporaceae</taxon>
        <taxon>Thermomonospora</taxon>
    </lineage>
</organism>
<dbReference type="InterPro" id="IPR050682">
    <property type="entry name" value="ModA/WtpA"/>
</dbReference>
<evidence type="ECO:0008006" key="5">
    <source>
        <dbReference type="Google" id="ProtNLM"/>
    </source>
</evidence>
<evidence type="ECO:0000313" key="3">
    <source>
        <dbReference type="EMBL" id="ACY99603.1"/>
    </source>
</evidence>
<keyword evidence="2" id="KW-0472">Membrane</keyword>
<dbReference type="Proteomes" id="UP000001918">
    <property type="component" value="Chromosome"/>
</dbReference>
<dbReference type="SUPFAM" id="SSF53850">
    <property type="entry name" value="Periplasmic binding protein-like II"/>
    <property type="match status" value="1"/>
</dbReference>
<dbReference type="RefSeq" id="WP_012854387.1">
    <property type="nucleotide sequence ID" value="NC_013510.1"/>
</dbReference>
<dbReference type="STRING" id="471852.Tcur_4074"/>
<keyword evidence="2" id="KW-1133">Transmembrane helix</keyword>
<dbReference type="Pfam" id="PF13531">
    <property type="entry name" value="SBP_bac_11"/>
    <property type="match status" value="1"/>
</dbReference>
<dbReference type="AlphaFoldDB" id="D1AF59"/>
<sequence length="355" mass="38160">MRSDEVPPAVSPAASPSPKAAPWRRPRALAALIAVLLAVIGGGAWAYVTLTEPCPGPPLPVTVAAQPEIAPALRDIADRFGTQHHRVADRCVEVQIVAEGSAKVAADLAAGRASADGWVPESAIWFTVARRAGAAESLLPQVPTALAGSPVVLATTRPAGRELQAAGVRPSWRLLRSPLAGGMTLARRMLDPSANTSGTFAMIALEQVAGARGEFLDELKRTAPKDMEAMLEELTSLERFDRPLVVTTEQAVVAYNETHRPNPAVVLTPREGTLMVDYPMAVIAQEPQRREAVEAFASALRSRATRDTLQRYGFRAPDGTINGGYARRHGLDPDPPRPLRLPTQRQIDRALRSWK</sequence>
<name>D1AF59_THECD</name>
<feature type="region of interest" description="Disordered" evidence="1">
    <location>
        <begin position="314"/>
        <end position="341"/>
    </location>
</feature>
<dbReference type="Gene3D" id="3.40.190.10">
    <property type="entry name" value="Periplasmic binding protein-like II"/>
    <property type="match status" value="2"/>
</dbReference>
<keyword evidence="4" id="KW-1185">Reference proteome</keyword>
<dbReference type="PANTHER" id="PTHR30632:SF0">
    <property type="entry name" value="SULFATE-BINDING PROTEIN"/>
    <property type="match status" value="1"/>
</dbReference>
<dbReference type="HOGENOM" id="CLU_780607_0_0_11"/>
<feature type="compositionally biased region" description="Low complexity" evidence="1">
    <location>
        <begin position="7"/>
        <end position="21"/>
    </location>
</feature>
<dbReference type="GO" id="GO:0030973">
    <property type="term" value="F:molybdate ion binding"/>
    <property type="evidence" value="ECO:0007669"/>
    <property type="project" value="TreeGrafter"/>
</dbReference>
<protein>
    <recommendedName>
        <fullName evidence="5">Extracellular solute-binding protein family 1</fullName>
    </recommendedName>
</protein>
<dbReference type="GO" id="GO:0015689">
    <property type="term" value="P:molybdate ion transport"/>
    <property type="evidence" value="ECO:0007669"/>
    <property type="project" value="TreeGrafter"/>
</dbReference>
<keyword evidence="2" id="KW-0812">Transmembrane</keyword>
<reference evidence="3 4" key="1">
    <citation type="journal article" date="2011" name="Stand. Genomic Sci.">
        <title>Complete genome sequence of Thermomonospora curvata type strain (B9).</title>
        <authorList>
            <person name="Chertkov O."/>
            <person name="Sikorski J."/>
            <person name="Nolan M."/>
            <person name="Lapidus A."/>
            <person name="Lucas S."/>
            <person name="Del Rio T.G."/>
            <person name="Tice H."/>
            <person name="Cheng J.F."/>
            <person name="Goodwin L."/>
            <person name="Pitluck S."/>
            <person name="Liolios K."/>
            <person name="Ivanova N."/>
            <person name="Mavromatis K."/>
            <person name="Mikhailova N."/>
            <person name="Ovchinnikova G."/>
            <person name="Pati A."/>
            <person name="Chen A."/>
            <person name="Palaniappan K."/>
            <person name="Djao O.D."/>
            <person name="Land M."/>
            <person name="Hauser L."/>
            <person name="Chang Y.J."/>
            <person name="Jeffries C.D."/>
            <person name="Brettin T."/>
            <person name="Han C."/>
            <person name="Detter J.C."/>
            <person name="Rohde M."/>
            <person name="Goker M."/>
            <person name="Woyke T."/>
            <person name="Bristow J."/>
            <person name="Eisen J.A."/>
            <person name="Markowitz V."/>
            <person name="Hugenholtz P."/>
            <person name="Klenk H.P."/>
            <person name="Kyrpides N.C."/>
        </authorList>
    </citation>
    <scope>NUCLEOTIDE SEQUENCE [LARGE SCALE GENOMIC DNA]</scope>
    <source>
        <strain evidence="4">ATCC 19995 / DSM 43183 / JCM 3096 / KCTC 9072 / NBRC 15933 / NCIMB 10081 / Henssen B9</strain>
    </source>
</reference>
<feature type="region of interest" description="Disordered" evidence="1">
    <location>
        <begin position="1"/>
        <end position="21"/>
    </location>
</feature>
<evidence type="ECO:0000256" key="1">
    <source>
        <dbReference type="SAM" id="MobiDB-lite"/>
    </source>
</evidence>
<dbReference type="eggNOG" id="COG2304">
    <property type="taxonomic scope" value="Bacteria"/>
</dbReference>
<accession>D1AF59</accession>
<proteinExistence type="predicted"/>
<feature type="transmembrane region" description="Helical" evidence="2">
    <location>
        <begin position="28"/>
        <end position="48"/>
    </location>
</feature>
<gene>
    <name evidence="3" type="ordered locus">Tcur_4074</name>
</gene>
<dbReference type="KEGG" id="tcu:Tcur_4074"/>